<accession>A0A090MXM0</accession>
<reference evidence="6" key="2">
    <citation type="submission" date="2020-12" db="UniProtKB">
        <authorList>
            <consortium name="WormBaseParasite"/>
        </authorList>
    </citation>
    <scope>IDENTIFICATION</scope>
</reference>
<proteinExistence type="inferred from homology"/>
<dbReference type="Proteomes" id="UP000035682">
    <property type="component" value="Unplaced"/>
</dbReference>
<name>A0A090MXM0_STRRB</name>
<keyword evidence="2" id="KW-0238">DNA-binding</keyword>
<gene>
    <name evidence="4 6 7" type="ORF">SRAE_2000034600</name>
</gene>
<dbReference type="GO" id="GO:0003677">
    <property type="term" value="F:DNA binding"/>
    <property type="evidence" value="ECO:0007669"/>
    <property type="project" value="UniProtKB-KW"/>
</dbReference>
<dbReference type="AlphaFoldDB" id="A0A090MXM0"/>
<dbReference type="OrthoDB" id="2127950at2759"/>
<protein>
    <submittedName>
        <fullName evidence="4 6">TATA box-binding protein-like protein 1</fullName>
    </submittedName>
</protein>
<dbReference type="PANTHER" id="PTHR10126">
    <property type="entry name" value="TATA-BOX BINDING PROTEIN"/>
    <property type="match status" value="1"/>
</dbReference>
<dbReference type="GeneID" id="36378033"/>
<dbReference type="RefSeq" id="XP_024504869.1">
    <property type="nucleotide sequence ID" value="XM_024651165.1"/>
</dbReference>
<keyword evidence="5" id="KW-1185">Reference proteome</keyword>
<sequence length="207" mass="23560">MSDEQIPKSSDTGVIPVELQPDGIVVEIQINNIVSNYQIPMHIDLRKVALSTCDVIYERANTHLVRHKKKYNCFIKIFNSGKVVVMGCRSEKSALLVARTTARMVQKIMGKSDQVIRIRNYKISNIMATVKFPFNIHIEKMSRKYPVNSQYEPELFIGLLWNFHDPSIKGVLRIHTTGSVTVTGAVSESELVEIVQRIYPVIKQSKM</sequence>
<dbReference type="InterPro" id="IPR000814">
    <property type="entry name" value="TBP"/>
</dbReference>
<dbReference type="WormBase" id="SRAE_2000034600">
    <property type="protein sequence ID" value="SRP11238"/>
    <property type="gene ID" value="WBGene00260539"/>
</dbReference>
<dbReference type="EMBL" id="LN609529">
    <property type="protein sequence ID" value="CEF65669.1"/>
    <property type="molecule type" value="Genomic_DNA"/>
</dbReference>
<dbReference type="Pfam" id="PF00352">
    <property type="entry name" value="TBP"/>
    <property type="match status" value="2"/>
</dbReference>
<keyword evidence="3" id="KW-0804">Transcription</keyword>
<evidence type="ECO:0000313" key="7">
    <source>
        <dbReference type="WormBase" id="SRAE_2000034600"/>
    </source>
</evidence>
<dbReference type="SUPFAM" id="SSF55945">
    <property type="entry name" value="TATA-box binding protein-like"/>
    <property type="match status" value="2"/>
</dbReference>
<evidence type="ECO:0000313" key="4">
    <source>
        <dbReference type="EMBL" id="CEF65669.1"/>
    </source>
</evidence>
<dbReference type="Gene3D" id="3.30.310.10">
    <property type="entry name" value="TATA-Binding Protein"/>
    <property type="match status" value="2"/>
</dbReference>
<evidence type="ECO:0000313" key="6">
    <source>
        <dbReference type="WBParaSite" id="SRAE_2000034600.1"/>
    </source>
</evidence>
<dbReference type="PRINTS" id="PR00686">
    <property type="entry name" value="TIFACTORIID"/>
</dbReference>
<evidence type="ECO:0000256" key="3">
    <source>
        <dbReference type="ARBA" id="ARBA00023163"/>
    </source>
</evidence>
<dbReference type="GO" id="GO:0006352">
    <property type="term" value="P:DNA-templated transcription initiation"/>
    <property type="evidence" value="ECO:0007669"/>
    <property type="project" value="InterPro"/>
</dbReference>
<evidence type="ECO:0000313" key="5">
    <source>
        <dbReference type="Proteomes" id="UP000035682"/>
    </source>
</evidence>
<dbReference type="InterPro" id="IPR012295">
    <property type="entry name" value="TBP_dom_sf"/>
</dbReference>
<dbReference type="STRING" id="34506.A0A090MXM0"/>
<evidence type="ECO:0000256" key="1">
    <source>
        <dbReference type="ARBA" id="ARBA00005560"/>
    </source>
</evidence>
<dbReference type="WBParaSite" id="SRAE_2000034600.1">
    <property type="protein sequence ID" value="SRAE_2000034600.1"/>
    <property type="gene ID" value="WBGene00260539"/>
</dbReference>
<reference evidence="4 5" key="1">
    <citation type="submission" date="2014-09" db="EMBL/GenBank/DDBJ databases">
        <authorList>
            <person name="Martin A.A."/>
        </authorList>
    </citation>
    <scope>NUCLEOTIDE SEQUENCE</scope>
    <source>
        <strain evidence="5">ED321</strain>
        <strain evidence="4">ED321 Heterogonic</strain>
    </source>
</reference>
<dbReference type="OMA" id="YTTATIW"/>
<dbReference type="CTD" id="36378033"/>
<comment type="similarity">
    <text evidence="1">Belongs to the TBP family.</text>
</comment>
<organism evidence="4">
    <name type="scientific">Strongyloides ratti</name>
    <name type="common">Parasitic roundworm</name>
    <dbReference type="NCBI Taxonomy" id="34506"/>
    <lineage>
        <taxon>Eukaryota</taxon>
        <taxon>Metazoa</taxon>
        <taxon>Ecdysozoa</taxon>
        <taxon>Nematoda</taxon>
        <taxon>Chromadorea</taxon>
        <taxon>Rhabditida</taxon>
        <taxon>Tylenchina</taxon>
        <taxon>Panagrolaimomorpha</taxon>
        <taxon>Strongyloidoidea</taxon>
        <taxon>Strongyloididae</taxon>
        <taxon>Strongyloides</taxon>
    </lineage>
</organism>
<evidence type="ECO:0000256" key="2">
    <source>
        <dbReference type="ARBA" id="ARBA00023125"/>
    </source>
</evidence>